<evidence type="ECO:0000256" key="11">
    <source>
        <dbReference type="ARBA" id="ARBA00023136"/>
    </source>
</evidence>
<feature type="modified residue" description="4-aspartylphosphate" evidence="13">
    <location>
        <position position="459"/>
    </location>
</feature>
<comment type="catalytic activity">
    <reaction evidence="1">
        <text>ATP + protein L-histidine = ADP + protein N-phospho-L-histidine.</text>
        <dbReference type="EC" id="2.7.13.3"/>
    </reaction>
</comment>
<dbReference type="PROSITE" id="PS50109">
    <property type="entry name" value="HIS_KIN"/>
    <property type="match status" value="1"/>
</dbReference>
<dbReference type="InterPro" id="IPR003594">
    <property type="entry name" value="HATPase_dom"/>
</dbReference>
<dbReference type="CDD" id="cd17536">
    <property type="entry name" value="REC_YesN-like"/>
    <property type="match status" value="1"/>
</dbReference>
<dbReference type="Pfam" id="PF00072">
    <property type="entry name" value="Response_reg"/>
    <property type="match status" value="3"/>
</dbReference>
<dbReference type="EC" id="2.7.13.3" evidence="3"/>
<dbReference type="Pfam" id="PF00512">
    <property type="entry name" value="HisKA"/>
    <property type="match status" value="1"/>
</dbReference>
<dbReference type="Pfam" id="PF02518">
    <property type="entry name" value="HATPase_c"/>
    <property type="match status" value="1"/>
</dbReference>
<sequence length="842" mass="93250">MADNLVQNVLIVDDEESILTYLMEFFQKNGYNCKIASDSSEALKILHKHSFDLVVSDIAMPGADGIQFMKEAKESFPHLDFIIMTGYAAEYTYEDIIHAGAADYLTKPCEVGEFRAKIGRIEREKRVLKELKETNEQLEAAIERANQLALEAEAANIAKGEFLANMSHEIRTPLYGITGMIELALDTYLDENQKNIFHTINTEAVFLLDILNNILDFSKIEAGMLELEEIPFDLEYMLDNLAGSFAYKAEQKELAFISFLFSDVQSRLIGDPGKLRQILTNLAGNALKFTQEGEISVIGEMIEDYGDRVKIRFSVKDTGIGIPADKQALIFEGFTQADSSTTRLYGGTGLGLTISKRLAKLMGGEIGVETEEGKGCTFWFTAIFAKQIELEALQEKEGVDLNDLKVLVVDNNPSTRSIQTKYLNNLGCSPVEACGGKEALSILKDSMASNDPCGLILADVQIPDMNGFDLLREIKTTEALKKIPIIVITADGKRGDGMVCRDMGVNGYLRKPIQQRQLHKTIELVLSLSRGKYRKGPQLVTRHMIAEENRKGFQILLTENYSVSQQVAMKHLQSAGCLVDLAENGQQAVEAVKRKHYDIILMDIEMPVMDGYEATKAIRNLQSEIGRVPIIALTAHAVKSYKDKCLEVGMDDCITKPLSKQKLLSIVDKWAKGIDDCRLTERSVDPDLSGTIADCGDEIAKPQSVKTVNHQSSSVNHQSSIVNHQSYDTPMDFDKAVAEFEGDRGFLMEVLNGFLNDVKNQIATMRKGISAGDAEAVRKEAHSIKSGAADLRASDLFKTAYRLEHIGKSGDLEGSTAVLEKLENELHRLGVYARGKDESTDC</sequence>
<dbReference type="CDD" id="cd16922">
    <property type="entry name" value="HATPase_EvgS-ArcB-TorS-like"/>
    <property type="match status" value="1"/>
</dbReference>
<feature type="domain" description="Response regulatory" evidence="16">
    <location>
        <begin position="554"/>
        <end position="671"/>
    </location>
</feature>
<feature type="modified residue" description="4-aspartylphosphate" evidence="13">
    <location>
        <position position="57"/>
    </location>
</feature>
<comment type="subcellular location">
    <subcellularLocation>
        <location evidence="2">Cell membrane</location>
        <topology evidence="2">Multi-pass membrane protein</topology>
    </subcellularLocation>
</comment>
<feature type="domain" description="Response regulatory" evidence="16">
    <location>
        <begin position="8"/>
        <end position="122"/>
    </location>
</feature>
<dbReference type="SUPFAM" id="SSF47384">
    <property type="entry name" value="Homodimeric domain of signal transducing histidine kinase"/>
    <property type="match status" value="1"/>
</dbReference>
<dbReference type="SMART" id="SM00448">
    <property type="entry name" value="REC"/>
    <property type="match status" value="3"/>
</dbReference>
<feature type="coiled-coil region" evidence="14">
    <location>
        <begin position="121"/>
        <end position="158"/>
    </location>
</feature>
<dbReference type="Gene3D" id="1.20.120.160">
    <property type="entry name" value="HPT domain"/>
    <property type="match status" value="1"/>
</dbReference>
<feature type="domain" description="Histidine kinase" evidence="15">
    <location>
        <begin position="165"/>
        <end position="386"/>
    </location>
</feature>
<dbReference type="SUPFAM" id="SSF52172">
    <property type="entry name" value="CheY-like"/>
    <property type="match status" value="3"/>
</dbReference>
<keyword evidence="5 13" id="KW-0597">Phosphoprotein</keyword>
<keyword evidence="4" id="KW-1003">Cell membrane</keyword>
<keyword evidence="7" id="KW-0547">Nucleotide-binding</keyword>
<gene>
    <name evidence="18" type="ORF">H8D96_14230</name>
</gene>
<keyword evidence="9" id="KW-1133">Transmembrane helix</keyword>
<dbReference type="InterPro" id="IPR008207">
    <property type="entry name" value="Sig_transdc_His_kin_Hpt_dom"/>
</dbReference>
<evidence type="ECO:0000313" key="18">
    <source>
        <dbReference type="EMBL" id="MBC8433065.1"/>
    </source>
</evidence>
<dbReference type="PROSITE" id="PS50110">
    <property type="entry name" value="RESPONSE_REGULATORY"/>
    <property type="match status" value="3"/>
</dbReference>
<dbReference type="SUPFAM" id="SSF55874">
    <property type="entry name" value="ATPase domain of HSP90 chaperone/DNA topoisomerase II/histidine kinase"/>
    <property type="match status" value="1"/>
</dbReference>
<evidence type="ECO:0000256" key="12">
    <source>
        <dbReference type="PROSITE-ProRule" id="PRU00110"/>
    </source>
</evidence>
<reference evidence="18 19" key="1">
    <citation type="submission" date="2020-08" db="EMBL/GenBank/DDBJ databases">
        <title>Bridging the membrane lipid divide: bacteria of the FCB group superphylum have the potential to synthesize archaeal ether lipids.</title>
        <authorList>
            <person name="Villanueva L."/>
            <person name="Von Meijenfeldt F.A.B."/>
            <person name="Westbye A.B."/>
            <person name="Yadav S."/>
            <person name="Hopmans E.C."/>
            <person name="Dutilh B.E."/>
            <person name="Sinninghe Damste J.S."/>
        </authorList>
    </citation>
    <scope>NUCLEOTIDE SEQUENCE [LARGE SCALE GENOMIC DNA]</scope>
    <source>
        <strain evidence="18">NIOZ-UU17</strain>
    </source>
</reference>
<dbReference type="InterPro" id="IPR011006">
    <property type="entry name" value="CheY-like_superfamily"/>
</dbReference>
<dbReference type="PROSITE" id="PS50894">
    <property type="entry name" value="HPT"/>
    <property type="match status" value="1"/>
</dbReference>
<dbReference type="CDD" id="cd00082">
    <property type="entry name" value="HisKA"/>
    <property type="match status" value="1"/>
</dbReference>
<dbReference type="SMART" id="SM00388">
    <property type="entry name" value="HisKA"/>
    <property type="match status" value="1"/>
</dbReference>
<dbReference type="InterPro" id="IPR004358">
    <property type="entry name" value="Sig_transdc_His_kin-like_C"/>
</dbReference>
<evidence type="ECO:0000313" key="19">
    <source>
        <dbReference type="Proteomes" id="UP000605201"/>
    </source>
</evidence>
<dbReference type="InterPro" id="IPR036641">
    <property type="entry name" value="HPT_dom_sf"/>
</dbReference>
<dbReference type="InterPro" id="IPR036890">
    <property type="entry name" value="HATPase_C_sf"/>
</dbReference>
<keyword evidence="14" id="KW-0175">Coiled coil</keyword>
<evidence type="ECO:0000256" key="14">
    <source>
        <dbReference type="SAM" id="Coils"/>
    </source>
</evidence>
<evidence type="ECO:0000256" key="4">
    <source>
        <dbReference type="ARBA" id="ARBA00022475"/>
    </source>
</evidence>
<protein>
    <recommendedName>
        <fullName evidence="3">histidine kinase</fullName>
        <ecNumber evidence="3">2.7.13.3</ecNumber>
    </recommendedName>
</protein>
<dbReference type="Pfam" id="PF01627">
    <property type="entry name" value="Hpt"/>
    <property type="match status" value="1"/>
</dbReference>
<keyword evidence="10" id="KW-0902">Two-component regulatory system</keyword>
<dbReference type="FunFam" id="3.30.565.10:FF:000010">
    <property type="entry name" value="Sensor histidine kinase RcsC"/>
    <property type="match status" value="1"/>
</dbReference>
<feature type="modified residue" description="4-aspartylphosphate" evidence="13">
    <location>
        <position position="603"/>
    </location>
</feature>
<evidence type="ECO:0000256" key="10">
    <source>
        <dbReference type="ARBA" id="ARBA00023012"/>
    </source>
</evidence>
<keyword evidence="11" id="KW-0472">Membrane</keyword>
<evidence type="ECO:0000256" key="9">
    <source>
        <dbReference type="ARBA" id="ARBA00022989"/>
    </source>
</evidence>
<dbReference type="Gene3D" id="3.40.50.2300">
    <property type="match status" value="3"/>
</dbReference>
<evidence type="ECO:0000256" key="2">
    <source>
        <dbReference type="ARBA" id="ARBA00004651"/>
    </source>
</evidence>
<dbReference type="InterPro" id="IPR001789">
    <property type="entry name" value="Sig_transdc_resp-reg_receiver"/>
</dbReference>
<dbReference type="PANTHER" id="PTHR45339">
    <property type="entry name" value="HYBRID SIGNAL TRANSDUCTION HISTIDINE KINASE J"/>
    <property type="match status" value="1"/>
</dbReference>
<dbReference type="GO" id="GO:0000155">
    <property type="term" value="F:phosphorelay sensor kinase activity"/>
    <property type="evidence" value="ECO:0007669"/>
    <property type="project" value="InterPro"/>
</dbReference>
<feature type="domain" description="Response regulatory" evidence="16">
    <location>
        <begin position="405"/>
        <end position="526"/>
    </location>
</feature>
<dbReference type="InterPro" id="IPR003661">
    <property type="entry name" value="HisK_dim/P_dom"/>
</dbReference>
<evidence type="ECO:0000256" key="3">
    <source>
        <dbReference type="ARBA" id="ARBA00012438"/>
    </source>
</evidence>
<feature type="domain" description="HPt" evidence="17">
    <location>
        <begin position="743"/>
        <end position="836"/>
    </location>
</feature>
<evidence type="ECO:0000256" key="13">
    <source>
        <dbReference type="PROSITE-ProRule" id="PRU00169"/>
    </source>
</evidence>
<evidence type="ECO:0000256" key="5">
    <source>
        <dbReference type="ARBA" id="ARBA00022553"/>
    </source>
</evidence>
<dbReference type="InterPro" id="IPR036097">
    <property type="entry name" value="HisK_dim/P_sf"/>
</dbReference>
<dbReference type="SUPFAM" id="SSF47226">
    <property type="entry name" value="Histidine-containing phosphotransfer domain, HPT domain"/>
    <property type="match status" value="1"/>
</dbReference>
<dbReference type="InterPro" id="IPR005467">
    <property type="entry name" value="His_kinase_dom"/>
</dbReference>
<evidence type="ECO:0000259" key="16">
    <source>
        <dbReference type="PROSITE" id="PS50110"/>
    </source>
</evidence>
<feature type="modified residue" description="Phosphohistidine" evidence="12">
    <location>
        <position position="782"/>
    </location>
</feature>
<evidence type="ECO:0000256" key="8">
    <source>
        <dbReference type="ARBA" id="ARBA00022840"/>
    </source>
</evidence>
<dbReference type="AlphaFoldDB" id="A0A8J6P696"/>
<dbReference type="Gene3D" id="3.30.565.10">
    <property type="entry name" value="Histidine kinase-like ATPase, C-terminal domain"/>
    <property type="match status" value="1"/>
</dbReference>
<dbReference type="GO" id="GO:0005524">
    <property type="term" value="F:ATP binding"/>
    <property type="evidence" value="ECO:0007669"/>
    <property type="project" value="UniProtKB-KW"/>
</dbReference>
<evidence type="ECO:0000259" key="15">
    <source>
        <dbReference type="PROSITE" id="PS50109"/>
    </source>
</evidence>
<name>A0A8J6P696_9BACT</name>
<evidence type="ECO:0000256" key="6">
    <source>
        <dbReference type="ARBA" id="ARBA00022692"/>
    </source>
</evidence>
<dbReference type="SMART" id="SM00387">
    <property type="entry name" value="HATPase_c"/>
    <property type="match status" value="1"/>
</dbReference>
<evidence type="ECO:0000256" key="1">
    <source>
        <dbReference type="ARBA" id="ARBA00000085"/>
    </source>
</evidence>
<evidence type="ECO:0000259" key="17">
    <source>
        <dbReference type="PROSITE" id="PS50894"/>
    </source>
</evidence>
<keyword evidence="8" id="KW-0067">ATP-binding</keyword>
<dbReference type="Gene3D" id="1.10.287.130">
    <property type="match status" value="1"/>
</dbReference>
<proteinExistence type="predicted"/>
<dbReference type="CDD" id="cd17546">
    <property type="entry name" value="REC_hyHK_CKI1_RcsC-like"/>
    <property type="match status" value="2"/>
</dbReference>
<accession>A0A8J6P696</accession>
<dbReference type="EMBL" id="JACNIG010000267">
    <property type="protein sequence ID" value="MBC8433065.1"/>
    <property type="molecule type" value="Genomic_DNA"/>
</dbReference>
<dbReference type="GO" id="GO:0005886">
    <property type="term" value="C:plasma membrane"/>
    <property type="evidence" value="ECO:0007669"/>
    <property type="project" value="UniProtKB-SubCell"/>
</dbReference>
<dbReference type="PANTHER" id="PTHR45339:SF1">
    <property type="entry name" value="HYBRID SIGNAL TRANSDUCTION HISTIDINE KINASE J"/>
    <property type="match status" value="1"/>
</dbReference>
<dbReference type="Proteomes" id="UP000605201">
    <property type="component" value="Unassembled WGS sequence"/>
</dbReference>
<keyword evidence="6" id="KW-0812">Transmembrane</keyword>
<comment type="caution">
    <text evidence="18">The sequence shown here is derived from an EMBL/GenBank/DDBJ whole genome shotgun (WGS) entry which is preliminary data.</text>
</comment>
<dbReference type="PRINTS" id="PR00344">
    <property type="entry name" value="BCTRLSENSOR"/>
</dbReference>
<organism evidence="18 19">
    <name type="scientific">Candidatus Desulfatibia vada</name>
    <dbReference type="NCBI Taxonomy" id="2841696"/>
    <lineage>
        <taxon>Bacteria</taxon>
        <taxon>Pseudomonadati</taxon>
        <taxon>Thermodesulfobacteriota</taxon>
        <taxon>Desulfobacteria</taxon>
        <taxon>Desulfobacterales</taxon>
        <taxon>Desulfobacterales incertae sedis</taxon>
        <taxon>Candidatus Desulfatibia</taxon>
    </lineage>
</organism>
<evidence type="ECO:0000256" key="7">
    <source>
        <dbReference type="ARBA" id="ARBA00022741"/>
    </source>
</evidence>